<keyword evidence="1" id="KW-0539">Nucleus</keyword>
<dbReference type="AlphaFoldDB" id="R4V302"/>
<dbReference type="InterPro" id="IPR009071">
    <property type="entry name" value="HMG_box_dom"/>
</dbReference>
<dbReference type="Pfam" id="PF00505">
    <property type="entry name" value="HMG_box"/>
    <property type="match status" value="1"/>
</dbReference>
<accession>R4V302</accession>
<dbReference type="GO" id="GO:0005634">
    <property type="term" value="C:nucleus"/>
    <property type="evidence" value="ECO:0007669"/>
    <property type="project" value="UniProtKB-UniRule"/>
</dbReference>
<reference evidence="3" key="1">
    <citation type="submission" date="2013-02" db="EMBL/GenBank/DDBJ databases">
        <title>Immune-Related transcriptome of Coptotermes formosanus Shiraki workers: the defense mechanism.</title>
        <authorList>
            <person name="Hussain A."/>
            <person name="Li Y.F."/>
            <person name="Wen S.Y."/>
        </authorList>
    </citation>
    <scope>NUCLEOTIDE SEQUENCE</scope>
</reference>
<sequence length="176" mass="20342">MGFDLPGRDLDCAWWWEEPDACFNLVDPPKLNNINCSRSPLTQNPDLASTLICLPQAGTSEGCSVQLREEETAVRSPRAVKGKSKGRIGRPMVKRHHQRKRTIKYHAYSLFCKNKLEQHKVEWANLRQTERIKAIGAMWKAVSADEKREWDERARRENEKWSQLRILEQEGANDTG</sequence>
<name>R4V302_COPFO</name>
<evidence type="ECO:0000256" key="1">
    <source>
        <dbReference type="PROSITE-ProRule" id="PRU00267"/>
    </source>
</evidence>
<proteinExistence type="evidence at transcript level"/>
<evidence type="ECO:0000313" key="3">
    <source>
        <dbReference type="EMBL" id="AGM32153.1"/>
    </source>
</evidence>
<dbReference type="PROSITE" id="PS50118">
    <property type="entry name" value="HMG_BOX_2"/>
    <property type="match status" value="1"/>
</dbReference>
<dbReference type="GO" id="GO:0003677">
    <property type="term" value="F:DNA binding"/>
    <property type="evidence" value="ECO:0007669"/>
    <property type="project" value="UniProtKB-UniRule"/>
</dbReference>
<dbReference type="InterPro" id="IPR036910">
    <property type="entry name" value="HMG_box_dom_sf"/>
</dbReference>
<evidence type="ECO:0000259" key="2">
    <source>
        <dbReference type="PROSITE" id="PS50118"/>
    </source>
</evidence>
<keyword evidence="1" id="KW-0238">DNA-binding</keyword>
<dbReference type="CDD" id="cd00084">
    <property type="entry name" value="HMG-box_SF"/>
    <property type="match status" value="1"/>
</dbReference>
<dbReference type="SUPFAM" id="SSF47095">
    <property type="entry name" value="HMG-box"/>
    <property type="match status" value="1"/>
</dbReference>
<protein>
    <submittedName>
        <fullName evidence="3">HMG-box superfamily protein</fullName>
    </submittedName>
</protein>
<dbReference type="EMBL" id="KC632339">
    <property type="protein sequence ID" value="AGM32153.1"/>
    <property type="molecule type" value="mRNA"/>
</dbReference>
<feature type="DNA-binding region" description="HMG box" evidence="1">
    <location>
        <begin position="101"/>
        <end position="161"/>
    </location>
</feature>
<organism evidence="3">
    <name type="scientific">Coptotermes formosanus</name>
    <name type="common">Formosan subterranean termite</name>
    <dbReference type="NCBI Taxonomy" id="36987"/>
    <lineage>
        <taxon>Eukaryota</taxon>
        <taxon>Metazoa</taxon>
        <taxon>Ecdysozoa</taxon>
        <taxon>Arthropoda</taxon>
        <taxon>Hexapoda</taxon>
        <taxon>Insecta</taxon>
        <taxon>Pterygota</taxon>
        <taxon>Neoptera</taxon>
        <taxon>Polyneoptera</taxon>
        <taxon>Dictyoptera</taxon>
        <taxon>Blattodea</taxon>
        <taxon>Blattoidea</taxon>
        <taxon>Termitoidae</taxon>
        <taxon>Rhinotermitidae</taxon>
        <taxon>Coptotermes</taxon>
    </lineage>
</organism>
<dbReference type="SMART" id="SM00398">
    <property type="entry name" value="HMG"/>
    <property type="match status" value="1"/>
</dbReference>
<dbReference type="Gene3D" id="1.10.30.10">
    <property type="entry name" value="High mobility group box domain"/>
    <property type="match status" value="1"/>
</dbReference>
<feature type="domain" description="HMG box" evidence="2">
    <location>
        <begin position="101"/>
        <end position="161"/>
    </location>
</feature>